<dbReference type="EMBL" id="BGPR01000097">
    <property type="protein sequence ID" value="GBL93801.1"/>
    <property type="molecule type" value="Genomic_DNA"/>
</dbReference>
<evidence type="ECO:0000256" key="1">
    <source>
        <dbReference type="SAM" id="MobiDB-lite"/>
    </source>
</evidence>
<keyword evidence="2" id="KW-0472">Membrane</keyword>
<evidence type="ECO:0000313" key="4">
    <source>
        <dbReference type="EMBL" id="GBL93801.1"/>
    </source>
</evidence>
<dbReference type="PANTHER" id="PTHR46599">
    <property type="entry name" value="PIGGYBAC TRANSPOSABLE ELEMENT-DERIVED PROTEIN 4"/>
    <property type="match status" value="1"/>
</dbReference>
<evidence type="ECO:0000313" key="5">
    <source>
        <dbReference type="Proteomes" id="UP000499080"/>
    </source>
</evidence>
<feature type="region of interest" description="Disordered" evidence="1">
    <location>
        <begin position="76"/>
        <end position="98"/>
    </location>
</feature>
<gene>
    <name evidence="4" type="ORF">AVEN_153579_1</name>
</gene>
<dbReference type="PANTHER" id="PTHR46599:SF6">
    <property type="entry name" value="DUAL SPECIFICITY PHOSPHATASE 26"/>
    <property type="match status" value="1"/>
</dbReference>
<keyword evidence="2" id="KW-0812">Transmembrane</keyword>
<keyword evidence="2" id="KW-1133">Transmembrane helix</keyword>
<accession>A0A4Y2BNI7</accession>
<dbReference type="AlphaFoldDB" id="A0A4Y2BNI7"/>
<keyword evidence="5" id="KW-1185">Reference proteome</keyword>
<evidence type="ECO:0000259" key="3">
    <source>
        <dbReference type="Pfam" id="PF13843"/>
    </source>
</evidence>
<protein>
    <recommendedName>
        <fullName evidence="3">PiggyBac transposable element-derived protein domain-containing protein</fullName>
    </recommendedName>
</protein>
<feature type="domain" description="PiggyBac transposable element-derived protein" evidence="3">
    <location>
        <begin position="126"/>
        <end position="296"/>
    </location>
</feature>
<proteinExistence type="predicted"/>
<reference evidence="4 5" key="1">
    <citation type="journal article" date="2019" name="Sci. Rep.">
        <title>Orb-weaving spider Araneus ventricosus genome elucidates the spidroin gene catalogue.</title>
        <authorList>
            <person name="Kono N."/>
            <person name="Nakamura H."/>
            <person name="Ohtoshi R."/>
            <person name="Moran D.A.P."/>
            <person name="Shinohara A."/>
            <person name="Yoshida Y."/>
            <person name="Fujiwara M."/>
            <person name="Mori M."/>
            <person name="Tomita M."/>
            <person name="Arakawa K."/>
        </authorList>
    </citation>
    <scope>NUCLEOTIDE SEQUENCE [LARGE SCALE GENOMIC DNA]</scope>
</reference>
<feature type="compositionally biased region" description="Acidic residues" evidence="1">
    <location>
        <begin position="76"/>
        <end position="86"/>
    </location>
</feature>
<dbReference type="InterPro" id="IPR029526">
    <property type="entry name" value="PGBD"/>
</dbReference>
<name>A0A4Y2BNI7_ARAVE</name>
<dbReference type="Pfam" id="PF13843">
    <property type="entry name" value="DDE_Tnp_1_7"/>
    <property type="match status" value="1"/>
</dbReference>
<organism evidence="4 5">
    <name type="scientific">Araneus ventricosus</name>
    <name type="common">Orbweaver spider</name>
    <name type="synonym">Epeira ventricosa</name>
    <dbReference type="NCBI Taxonomy" id="182803"/>
    <lineage>
        <taxon>Eukaryota</taxon>
        <taxon>Metazoa</taxon>
        <taxon>Ecdysozoa</taxon>
        <taxon>Arthropoda</taxon>
        <taxon>Chelicerata</taxon>
        <taxon>Arachnida</taxon>
        <taxon>Araneae</taxon>
        <taxon>Araneomorphae</taxon>
        <taxon>Entelegynae</taxon>
        <taxon>Araneoidea</taxon>
        <taxon>Araneidae</taxon>
        <taxon>Araneus</taxon>
    </lineage>
</organism>
<comment type="caution">
    <text evidence="4">The sequence shown here is derived from an EMBL/GenBank/DDBJ whole genome shotgun (WGS) entry which is preliminary data.</text>
</comment>
<feature type="transmembrane region" description="Helical" evidence="2">
    <location>
        <begin position="21"/>
        <end position="42"/>
    </location>
</feature>
<sequence length="299" mass="34872">MTLDGSGRQANSKNRNSGILCFRYIIPIAPILVTQIFSVMAVRRLENMARYLTYDEEMKHLRTLLDTVLTDEESLFDDEEETDDEYNSTHDSTDGDTDIEIDIDLSNENYFYVGQDKITREKEKFRTNKCYNIGDYVTIDEQQQPFRGWCPFRQYMPKKPARYGVKIFTLVDLRVFYTWKMEAYTGQQPKGPFQLDNSLGNVVKHLMSPLYNSGRNLTMDNWYTSYPLSQELLKKKITVVGTLRKNKKEIPPILLHSKKREVCSSLFAFQKDTTIVSYVPKKNMDVLLLSKMHNDNAID</sequence>
<dbReference type="OrthoDB" id="6430771at2759"/>
<dbReference type="Proteomes" id="UP000499080">
    <property type="component" value="Unassembled WGS sequence"/>
</dbReference>
<evidence type="ECO:0000256" key="2">
    <source>
        <dbReference type="SAM" id="Phobius"/>
    </source>
</evidence>